<feature type="non-terminal residue" evidence="2">
    <location>
        <position position="1"/>
    </location>
</feature>
<gene>
    <name evidence="2" type="ORF">GMARGA_LOCUS23059</name>
</gene>
<dbReference type="Gene3D" id="1.10.260.40">
    <property type="entry name" value="lambda repressor-like DNA-binding domains"/>
    <property type="match status" value="1"/>
</dbReference>
<evidence type="ECO:0000313" key="3">
    <source>
        <dbReference type="Proteomes" id="UP000789901"/>
    </source>
</evidence>
<dbReference type="Proteomes" id="UP000789901">
    <property type="component" value="Unassembled WGS sequence"/>
</dbReference>
<dbReference type="InterPro" id="IPR010982">
    <property type="entry name" value="Lambda_DNA-bd_dom_sf"/>
</dbReference>
<comment type="caution">
    <text evidence="2">The sequence shown here is derived from an EMBL/GenBank/DDBJ whole genome shotgun (WGS) entry which is preliminary data.</text>
</comment>
<evidence type="ECO:0000256" key="1">
    <source>
        <dbReference type="SAM" id="Coils"/>
    </source>
</evidence>
<accession>A0ABN7VWG6</accession>
<evidence type="ECO:0000313" key="2">
    <source>
        <dbReference type="EMBL" id="CAG8800840.1"/>
    </source>
</evidence>
<keyword evidence="3" id="KW-1185">Reference proteome</keyword>
<proteinExistence type="predicted"/>
<organism evidence="2 3">
    <name type="scientific">Gigaspora margarita</name>
    <dbReference type="NCBI Taxonomy" id="4874"/>
    <lineage>
        <taxon>Eukaryota</taxon>
        <taxon>Fungi</taxon>
        <taxon>Fungi incertae sedis</taxon>
        <taxon>Mucoromycota</taxon>
        <taxon>Glomeromycotina</taxon>
        <taxon>Glomeromycetes</taxon>
        <taxon>Diversisporales</taxon>
        <taxon>Gigasporaceae</taxon>
        <taxon>Gigaspora</taxon>
    </lineage>
</organism>
<reference evidence="2 3" key="1">
    <citation type="submission" date="2021-06" db="EMBL/GenBank/DDBJ databases">
        <authorList>
            <person name="Kallberg Y."/>
            <person name="Tangrot J."/>
            <person name="Rosling A."/>
        </authorList>
    </citation>
    <scope>NUCLEOTIDE SEQUENCE [LARGE SCALE GENOMIC DNA]</scope>
    <source>
        <strain evidence="2 3">120-4 pot B 10/14</strain>
    </source>
</reference>
<dbReference type="EMBL" id="CAJVQB010022993">
    <property type="protein sequence ID" value="CAG8800840.1"/>
    <property type="molecule type" value="Genomic_DNA"/>
</dbReference>
<name>A0ABN7VWG6_GIGMA</name>
<feature type="coiled-coil region" evidence="1">
    <location>
        <begin position="3"/>
        <end position="73"/>
    </location>
</feature>
<sequence length="364" mass="42244">TNNMTLKQQLELLNKEFTNLKNKLTTKLQTQQQTITDTNQKLQESNHKLELTAKENTENEKVLEKLIKEFKEEEVLREWNNCQAKIHQLKAKSIDNYPRVKKISLLQLFNSPINDNKERDIQTQVNDIIISNGVISHRATNFFSNTEVSLFIEKLEVIVLQDLTDNHTCSGSATSNSATSGSSNLEKKLERVRNLIADNQIEKLKRKFTFPPKEELARVRKRIARPGYRRVNIGLLPNATESDKVKYHLCLSISRYQDENDLSEKELAQELEINKVKLEYILFRHLDKLTLEELVDYLSKLPLPFKLKTNLPYVQINPDYLEKNKEFKQGLTEKGIKLAKNELAQVLMDDNLIQELVQQLDGKS</sequence>
<protein>
    <submittedName>
        <fullName evidence="2">23629_t:CDS:1</fullName>
    </submittedName>
</protein>
<keyword evidence="1" id="KW-0175">Coiled coil</keyword>